<dbReference type="Pfam" id="PF01380">
    <property type="entry name" value="SIS"/>
    <property type="match status" value="1"/>
</dbReference>
<dbReference type="PROSITE" id="PS51071">
    <property type="entry name" value="HTH_RPIR"/>
    <property type="match status" value="1"/>
</dbReference>
<dbReference type="SUPFAM" id="SSF53697">
    <property type="entry name" value="SIS domain"/>
    <property type="match status" value="1"/>
</dbReference>
<organism evidence="6">
    <name type="scientific">bioreactor metagenome</name>
    <dbReference type="NCBI Taxonomy" id="1076179"/>
    <lineage>
        <taxon>unclassified sequences</taxon>
        <taxon>metagenomes</taxon>
        <taxon>ecological metagenomes</taxon>
    </lineage>
</organism>
<protein>
    <submittedName>
        <fullName evidence="6">Putative HTH-type transcriptional regulator YbbH</fullName>
    </submittedName>
</protein>
<dbReference type="InterPro" id="IPR001347">
    <property type="entry name" value="SIS_dom"/>
</dbReference>
<dbReference type="InterPro" id="IPR047640">
    <property type="entry name" value="RpiR-like"/>
</dbReference>
<gene>
    <name evidence="6" type="primary">ybbH_1</name>
    <name evidence="6" type="ORF">SDC9_47645</name>
</gene>
<keyword evidence="3" id="KW-0804">Transcription</keyword>
<dbReference type="Pfam" id="PF01418">
    <property type="entry name" value="HTH_6"/>
    <property type="match status" value="1"/>
</dbReference>
<reference evidence="6" key="1">
    <citation type="submission" date="2019-08" db="EMBL/GenBank/DDBJ databases">
        <authorList>
            <person name="Kucharzyk K."/>
            <person name="Murdoch R.W."/>
            <person name="Higgins S."/>
            <person name="Loffler F."/>
        </authorList>
    </citation>
    <scope>NUCLEOTIDE SEQUENCE</scope>
</reference>
<dbReference type="SUPFAM" id="SSF46689">
    <property type="entry name" value="Homeodomain-like"/>
    <property type="match status" value="1"/>
</dbReference>
<dbReference type="Gene3D" id="1.10.10.10">
    <property type="entry name" value="Winged helix-like DNA-binding domain superfamily/Winged helix DNA-binding domain"/>
    <property type="match status" value="1"/>
</dbReference>
<dbReference type="InterPro" id="IPR035472">
    <property type="entry name" value="RpiR-like_SIS"/>
</dbReference>
<dbReference type="InterPro" id="IPR009057">
    <property type="entry name" value="Homeodomain-like_sf"/>
</dbReference>
<accession>A0A644WC48</accession>
<evidence type="ECO:0000256" key="2">
    <source>
        <dbReference type="ARBA" id="ARBA00023125"/>
    </source>
</evidence>
<proteinExistence type="predicted"/>
<dbReference type="EMBL" id="VSSQ01000794">
    <property type="protein sequence ID" value="MPM01405.1"/>
    <property type="molecule type" value="Genomic_DNA"/>
</dbReference>
<comment type="caution">
    <text evidence="6">The sequence shown here is derived from an EMBL/GenBank/DDBJ whole genome shotgun (WGS) entry which is preliminary data.</text>
</comment>
<dbReference type="GO" id="GO:0003677">
    <property type="term" value="F:DNA binding"/>
    <property type="evidence" value="ECO:0007669"/>
    <property type="project" value="UniProtKB-KW"/>
</dbReference>
<dbReference type="PANTHER" id="PTHR30514:SF21">
    <property type="entry name" value="RPIR-FAMILY TRANSCRIPTIONAL REGULATOR"/>
    <property type="match status" value="1"/>
</dbReference>
<dbReference type="CDD" id="cd05013">
    <property type="entry name" value="SIS_RpiR"/>
    <property type="match status" value="1"/>
</dbReference>
<dbReference type="PANTHER" id="PTHR30514">
    <property type="entry name" value="GLUCOKINASE"/>
    <property type="match status" value="1"/>
</dbReference>
<dbReference type="InterPro" id="IPR046348">
    <property type="entry name" value="SIS_dom_sf"/>
</dbReference>
<dbReference type="GO" id="GO:0003700">
    <property type="term" value="F:DNA-binding transcription factor activity"/>
    <property type="evidence" value="ECO:0007669"/>
    <property type="project" value="InterPro"/>
</dbReference>
<feature type="domain" description="SIS" evidence="5">
    <location>
        <begin position="120"/>
        <end position="260"/>
    </location>
</feature>
<dbReference type="InterPro" id="IPR000281">
    <property type="entry name" value="HTH_RpiR"/>
</dbReference>
<name>A0A644WC48_9ZZZZ</name>
<keyword evidence="2" id="KW-0238">DNA-binding</keyword>
<dbReference type="PROSITE" id="PS51464">
    <property type="entry name" value="SIS"/>
    <property type="match status" value="1"/>
</dbReference>
<evidence type="ECO:0000259" key="5">
    <source>
        <dbReference type="PROSITE" id="PS51464"/>
    </source>
</evidence>
<sequence length="285" mass="31575">MTSVVISKIISLQSSFTVSENEISQFVINNTDFVITNTITNLAKAIGTSEASINRFCKKVGYKGFNNFKIALAQSTSNNTREIQNYLNKDTNIIESVSLDYRQLINNTSAMLNEEALIKSANLIKEANNIHIISLINTSFVANEFAFKLSLIGLNVKSHTDILDIHLCTSNISSKDLLIVIVPTLLCKDIYPALIASKERGAKIISITSNDSPKLNDIVDVKLITADKIIAANSLSLSNSLMTLFTIDLIYSLLLRDNKSLRQCKMSSDTIVSTHQTIDRYLIDF</sequence>
<evidence type="ECO:0000259" key="4">
    <source>
        <dbReference type="PROSITE" id="PS51071"/>
    </source>
</evidence>
<dbReference type="GO" id="GO:1901135">
    <property type="term" value="P:carbohydrate derivative metabolic process"/>
    <property type="evidence" value="ECO:0007669"/>
    <property type="project" value="InterPro"/>
</dbReference>
<evidence type="ECO:0000256" key="3">
    <source>
        <dbReference type="ARBA" id="ARBA00023163"/>
    </source>
</evidence>
<keyword evidence="1" id="KW-0805">Transcription regulation</keyword>
<dbReference type="AlphaFoldDB" id="A0A644WC48"/>
<dbReference type="Gene3D" id="3.40.50.10490">
    <property type="entry name" value="Glucose-6-phosphate isomerase like protein, domain 1"/>
    <property type="match status" value="1"/>
</dbReference>
<feature type="domain" description="HTH rpiR-type" evidence="4">
    <location>
        <begin position="3"/>
        <end position="79"/>
    </location>
</feature>
<evidence type="ECO:0000313" key="6">
    <source>
        <dbReference type="EMBL" id="MPM01405.1"/>
    </source>
</evidence>
<evidence type="ECO:0000256" key="1">
    <source>
        <dbReference type="ARBA" id="ARBA00023015"/>
    </source>
</evidence>
<dbReference type="InterPro" id="IPR036388">
    <property type="entry name" value="WH-like_DNA-bd_sf"/>
</dbReference>
<dbReference type="GO" id="GO:0097367">
    <property type="term" value="F:carbohydrate derivative binding"/>
    <property type="evidence" value="ECO:0007669"/>
    <property type="project" value="InterPro"/>
</dbReference>